<dbReference type="GO" id="GO:1990816">
    <property type="term" value="C:vacuole-mitochondrion membrane contact site"/>
    <property type="evidence" value="ECO:0007669"/>
    <property type="project" value="EnsemblFungi"/>
</dbReference>
<accession>G3AIA9</accession>
<dbReference type="Pfam" id="PF01699">
    <property type="entry name" value="Na_Ca_ex"/>
    <property type="match status" value="2"/>
</dbReference>
<dbReference type="GeneID" id="18869747"/>
<dbReference type="AlphaFoldDB" id="G3AIA9"/>
<evidence type="ECO:0000259" key="12">
    <source>
        <dbReference type="Pfam" id="PF03733"/>
    </source>
</evidence>
<feature type="transmembrane region" description="Helical" evidence="10">
    <location>
        <begin position="612"/>
        <end position="634"/>
    </location>
</feature>
<protein>
    <recommendedName>
        <fullName evidence="15">Calcium permease</fullName>
    </recommendedName>
</protein>
<evidence type="ECO:0000256" key="2">
    <source>
        <dbReference type="ARBA" id="ARBA00008170"/>
    </source>
</evidence>
<keyword evidence="14" id="KW-1185">Reference proteome</keyword>
<feature type="domain" description="Sodium/calcium exchanger membrane region" evidence="11">
    <location>
        <begin position="547"/>
        <end position="731"/>
    </location>
</feature>
<feature type="transmembrane region" description="Helical" evidence="10">
    <location>
        <begin position="515"/>
        <end position="534"/>
    </location>
</feature>
<feature type="transmembrane region" description="Helical" evidence="10">
    <location>
        <begin position="260"/>
        <end position="287"/>
    </location>
</feature>
<feature type="transmembrane region" description="Helical" evidence="10">
    <location>
        <begin position="936"/>
        <end position="955"/>
    </location>
</feature>
<dbReference type="GO" id="GO:0005789">
    <property type="term" value="C:endoplasmic reticulum membrane"/>
    <property type="evidence" value="ECO:0007669"/>
    <property type="project" value="EnsemblFungi"/>
</dbReference>
<evidence type="ECO:0000256" key="8">
    <source>
        <dbReference type="ARBA" id="ARBA00023136"/>
    </source>
</evidence>
<evidence type="ECO:0000313" key="13">
    <source>
        <dbReference type="EMBL" id="EGW33678.1"/>
    </source>
</evidence>
<feature type="transmembrane region" description="Helical" evidence="10">
    <location>
        <begin position="808"/>
        <end position="825"/>
    </location>
</feature>
<evidence type="ECO:0000256" key="6">
    <source>
        <dbReference type="ARBA" id="ARBA00022989"/>
    </source>
</evidence>
<dbReference type="EMBL" id="GL996500">
    <property type="protein sequence ID" value="EGW33678.1"/>
    <property type="molecule type" value="Genomic_DNA"/>
</dbReference>
<dbReference type="GO" id="GO:0015369">
    <property type="term" value="F:calcium:proton antiporter activity"/>
    <property type="evidence" value="ECO:0007669"/>
    <property type="project" value="EnsemblFungi"/>
</dbReference>
<proteinExistence type="inferred from homology"/>
<dbReference type="InterPro" id="IPR044880">
    <property type="entry name" value="NCX_ion-bd_dom_sf"/>
</dbReference>
<keyword evidence="3" id="KW-0813">Transport</keyword>
<dbReference type="GO" id="GO:0015385">
    <property type="term" value="F:sodium:proton antiporter activity"/>
    <property type="evidence" value="ECO:0007669"/>
    <property type="project" value="EnsemblFungi"/>
</dbReference>
<keyword evidence="5 10" id="KW-0812">Transmembrane</keyword>
<comment type="similarity">
    <text evidence="2">Belongs to the Ca(2+):cation antiporter (CaCA) (TC 2.A.19) family.</text>
</comment>
<feature type="transmembrane region" description="Helical" evidence="10">
    <location>
        <begin position="845"/>
        <end position="870"/>
    </location>
</feature>
<dbReference type="OrthoDB" id="16982at2759"/>
<dbReference type="InterPro" id="IPR004713">
    <property type="entry name" value="CaH_exchang"/>
</dbReference>
<feature type="compositionally biased region" description="Polar residues" evidence="9">
    <location>
        <begin position="1"/>
        <end position="28"/>
    </location>
</feature>
<dbReference type="PANTHER" id="PTHR31503:SF10">
    <property type="entry name" value="VNX1 PROTEIN"/>
    <property type="match status" value="1"/>
</dbReference>
<dbReference type="STRING" id="619300.G3AIA9"/>
<dbReference type="InterPro" id="IPR004837">
    <property type="entry name" value="NaCa_Exmemb"/>
</dbReference>
<dbReference type="Pfam" id="PF03733">
    <property type="entry name" value="YccF"/>
    <property type="match status" value="1"/>
</dbReference>
<feature type="domain" description="Inner membrane component" evidence="12">
    <location>
        <begin position="257"/>
        <end position="313"/>
    </location>
</feature>
<dbReference type="Proteomes" id="UP000000709">
    <property type="component" value="Unassembled WGS sequence"/>
</dbReference>
<evidence type="ECO:0000259" key="11">
    <source>
        <dbReference type="Pfam" id="PF01699"/>
    </source>
</evidence>
<feature type="transmembrane region" description="Helical" evidence="10">
    <location>
        <begin position="421"/>
        <end position="444"/>
    </location>
</feature>
<gene>
    <name evidence="13" type="ORF">SPAPADRAFT_133434</name>
</gene>
<evidence type="ECO:0000256" key="7">
    <source>
        <dbReference type="ARBA" id="ARBA00023065"/>
    </source>
</evidence>
<feature type="transmembrane region" description="Helical" evidence="10">
    <location>
        <begin position="712"/>
        <end position="732"/>
    </location>
</feature>
<dbReference type="GO" id="GO:0015386">
    <property type="term" value="F:potassium:proton antiporter activity"/>
    <property type="evidence" value="ECO:0007669"/>
    <property type="project" value="EnsemblFungi"/>
</dbReference>
<dbReference type="PANTHER" id="PTHR31503">
    <property type="entry name" value="VACUOLAR CALCIUM ION TRANSPORTER"/>
    <property type="match status" value="1"/>
</dbReference>
<name>G3AIA9_SPAPN</name>
<dbReference type="HOGENOM" id="CLU_001583_0_0_1"/>
<feature type="transmembrane region" description="Helical" evidence="10">
    <location>
        <begin position="908"/>
        <end position="929"/>
    </location>
</feature>
<evidence type="ECO:0000256" key="3">
    <source>
        <dbReference type="ARBA" id="ARBA00022448"/>
    </source>
</evidence>
<dbReference type="GO" id="GO:0000329">
    <property type="term" value="C:fungal-type vacuole membrane"/>
    <property type="evidence" value="ECO:0007669"/>
    <property type="project" value="EnsemblFungi"/>
</dbReference>
<keyword evidence="8 10" id="KW-0472">Membrane</keyword>
<evidence type="ECO:0000256" key="5">
    <source>
        <dbReference type="ARBA" id="ARBA00022692"/>
    </source>
</evidence>
<keyword evidence="7" id="KW-0406">Ion transport</keyword>
<dbReference type="Gene3D" id="1.20.1420.30">
    <property type="entry name" value="NCX, central ion-binding region"/>
    <property type="match status" value="2"/>
</dbReference>
<feature type="transmembrane region" description="Helical" evidence="10">
    <location>
        <begin position="877"/>
        <end position="896"/>
    </location>
</feature>
<evidence type="ECO:0008006" key="15">
    <source>
        <dbReference type="Google" id="ProtNLM"/>
    </source>
</evidence>
<feature type="compositionally biased region" description="Basic and acidic residues" evidence="9">
    <location>
        <begin position="106"/>
        <end position="118"/>
    </location>
</feature>
<feature type="transmembrane region" description="Helical" evidence="10">
    <location>
        <begin position="646"/>
        <end position="666"/>
    </location>
</feature>
<evidence type="ECO:0000256" key="4">
    <source>
        <dbReference type="ARBA" id="ARBA00022553"/>
    </source>
</evidence>
<keyword evidence="4" id="KW-0597">Phosphoprotein</keyword>
<reference evidence="13 14" key="1">
    <citation type="journal article" date="2011" name="Proc. Natl. Acad. Sci. U.S.A.">
        <title>Comparative genomics of xylose-fermenting fungi for enhanced biofuel production.</title>
        <authorList>
            <person name="Wohlbach D.J."/>
            <person name="Kuo A."/>
            <person name="Sato T.K."/>
            <person name="Potts K.M."/>
            <person name="Salamov A.A."/>
            <person name="LaButti K.M."/>
            <person name="Sun H."/>
            <person name="Clum A."/>
            <person name="Pangilinan J.L."/>
            <person name="Lindquist E.A."/>
            <person name="Lucas S."/>
            <person name="Lapidus A."/>
            <person name="Jin M."/>
            <person name="Gunawan C."/>
            <person name="Balan V."/>
            <person name="Dale B.E."/>
            <person name="Jeffries T.W."/>
            <person name="Zinkel R."/>
            <person name="Barry K.W."/>
            <person name="Grigoriev I.V."/>
            <person name="Gasch A.P."/>
        </authorList>
    </citation>
    <scope>NUCLEOTIDE SEQUENCE [LARGE SCALE GENOMIC DNA]</scope>
    <source>
        <strain evidence="14">NRRL Y-27907 / 11-Y1</strain>
    </source>
</reference>
<evidence type="ECO:0000256" key="1">
    <source>
        <dbReference type="ARBA" id="ARBA00004127"/>
    </source>
</evidence>
<sequence length="981" mass="110796">MRSSSGTNISTPGSLRNRSASKSRTASRPSLKRMGSVSTAHTPKLIYSVDDDINDRIDEDMLDILSEEPIVKTQSDRDYLEGYNDALRALLQRKTRSPMIQPRSTPDLRRSEEEERRSGSVSGVKSSDDVQKIEETIAQDLLRAEENIRILEEIDDSRRASIGDSVNDTTESIHDEGDLLDVPADEEVDDGASLHSVESLNLRERQDAINSTHPFGIKIWKPSLYKKKRSVAARAEEDIHDFDPRKPTARIYWGVTLTNYLWALTAGLFIYIICLIGAFFVFVFSGFALQQKSRPYVKLFLKLGRFWLYPFGKFVMLNKDENYIDEDQIFGRTINEFHQWRLQEEGRLFFAPPRRNTNSTGESRPLIKDHKGRPLRDAYSTLDEGNSSSIAEQDENIEDDQDNIKMRLFGRGRWSPGRLAFYVYFYGILQPLSYLIGLLCWLIVFTIPMSNITGTINDHLRRHPLALDFELEKEYYQRMEDPVQKKKKKQQRILLCTYRCCGFHYYKYTIDGTNIFFINLLAVVIFVIFDFLVLKEVLDIDAWFTNSTVIFCASLFSIIPLAYFIGQAVASISAQSSMGVGAAINAFFSTVVEIFLYCVALKQYKGKLVEGSMIGSILGGVLLLPGLSMCGGAVRRKTQRYNPRSAGVSSTMLLFAMVIMFAPSLFYQIYGAYEIKCHTCDITLGGDDCTKCRFIQPSFTLDALYYNVLKPFSLIVAIALFVAYICGLLFTLRTHASLIWATHENKRHDDSFMRSPSMISLNATPRQTPRQEPVPPKMSALPPSAEHLDDEGTGGHDAPNWSRTKSTVILLGATLLYAIIAEILVDTVDAILVDFPINPKFLGLTVFALVPNTTEFLNAISFAIGGNVALSMEIGSAYALQVVLIQIPCLVLYSMVQNFTNVDQVFPLVFPRWDIIATLISIYLFTYIYAEGKSNYFKGVILILIYCVVLIGFWFNDIMEDLNDEYSGLAQMIKFSLGGGM</sequence>
<dbReference type="FunCoup" id="G3AIA9">
    <property type="interactions" value="21"/>
</dbReference>
<dbReference type="eggNOG" id="KOG1397">
    <property type="taxonomic scope" value="Eukaryota"/>
</dbReference>
<dbReference type="InterPro" id="IPR005185">
    <property type="entry name" value="YccF"/>
</dbReference>
<feature type="region of interest" description="Disordered" evidence="9">
    <location>
        <begin position="93"/>
        <end position="129"/>
    </location>
</feature>
<evidence type="ECO:0000256" key="9">
    <source>
        <dbReference type="SAM" id="MobiDB-lite"/>
    </source>
</evidence>
<comment type="subcellular location">
    <subcellularLocation>
        <location evidence="1">Endomembrane system</location>
        <topology evidence="1">Multi-pass membrane protein</topology>
    </subcellularLocation>
</comment>
<feature type="domain" description="Sodium/calcium exchanger membrane region" evidence="11">
    <location>
        <begin position="806"/>
        <end position="954"/>
    </location>
</feature>
<dbReference type="GO" id="GO:0006874">
    <property type="term" value="P:intracellular calcium ion homeostasis"/>
    <property type="evidence" value="ECO:0007669"/>
    <property type="project" value="TreeGrafter"/>
</dbReference>
<feature type="region of interest" description="Disordered" evidence="9">
    <location>
        <begin position="1"/>
        <end position="44"/>
    </location>
</feature>
<evidence type="ECO:0000256" key="10">
    <source>
        <dbReference type="SAM" id="Phobius"/>
    </source>
</evidence>
<dbReference type="FunFam" id="1.20.1420.30:FF:000014">
    <property type="entry name" value="Cation/H+ exchanger protein 2"/>
    <property type="match status" value="1"/>
</dbReference>
<organism evidence="14">
    <name type="scientific">Spathaspora passalidarum (strain NRRL Y-27907 / 11-Y1)</name>
    <dbReference type="NCBI Taxonomy" id="619300"/>
    <lineage>
        <taxon>Eukaryota</taxon>
        <taxon>Fungi</taxon>
        <taxon>Dikarya</taxon>
        <taxon>Ascomycota</taxon>
        <taxon>Saccharomycotina</taxon>
        <taxon>Pichiomycetes</taxon>
        <taxon>Debaryomycetaceae</taxon>
        <taxon>Spathaspora</taxon>
    </lineage>
</organism>
<feature type="region of interest" description="Disordered" evidence="9">
    <location>
        <begin position="762"/>
        <end position="799"/>
    </location>
</feature>
<dbReference type="OMA" id="PQWDMIT"/>
<feature type="transmembrane region" description="Helical" evidence="10">
    <location>
        <begin position="546"/>
        <end position="566"/>
    </location>
</feature>
<keyword evidence="6 10" id="KW-1133">Transmembrane helix</keyword>
<dbReference type="KEGG" id="spaa:SPAPADRAFT_133434"/>
<dbReference type="InParanoid" id="G3AIA9"/>
<feature type="transmembrane region" description="Helical" evidence="10">
    <location>
        <begin position="578"/>
        <end position="600"/>
    </location>
</feature>
<evidence type="ECO:0000313" key="14">
    <source>
        <dbReference type="Proteomes" id="UP000000709"/>
    </source>
</evidence>
<dbReference type="RefSeq" id="XP_007373262.1">
    <property type="nucleotide sequence ID" value="XM_007373200.1"/>
</dbReference>